<feature type="signal peptide" evidence="7">
    <location>
        <begin position="1"/>
        <end position="22"/>
    </location>
</feature>
<organism evidence="9 10">
    <name type="scientific">Alteriqipengyuania lutimaris</name>
    <dbReference type="NCBI Taxonomy" id="1538146"/>
    <lineage>
        <taxon>Bacteria</taxon>
        <taxon>Pseudomonadati</taxon>
        <taxon>Pseudomonadota</taxon>
        <taxon>Alphaproteobacteria</taxon>
        <taxon>Sphingomonadales</taxon>
        <taxon>Erythrobacteraceae</taxon>
        <taxon>Alteriqipengyuania</taxon>
    </lineage>
</organism>
<evidence type="ECO:0000256" key="6">
    <source>
        <dbReference type="RuleBase" id="RU361187"/>
    </source>
</evidence>
<dbReference type="GO" id="GO:0005975">
    <property type="term" value="P:carbohydrate metabolic process"/>
    <property type="evidence" value="ECO:0007669"/>
    <property type="project" value="InterPro"/>
</dbReference>
<evidence type="ECO:0000256" key="7">
    <source>
        <dbReference type="SAM" id="SignalP"/>
    </source>
</evidence>
<dbReference type="SUPFAM" id="SSF49899">
    <property type="entry name" value="Concanavalin A-like lectins/glucanases"/>
    <property type="match status" value="1"/>
</dbReference>
<evidence type="ECO:0000256" key="5">
    <source>
        <dbReference type="PIRSR" id="PIRSR606710-2"/>
    </source>
</evidence>
<dbReference type="InterPro" id="IPR023296">
    <property type="entry name" value="Glyco_hydro_beta-prop_sf"/>
</dbReference>
<reference evidence="9 10" key="1">
    <citation type="submission" date="2018-07" db="EMBL/GenBank/DDBJ databases">
        <title>Erythrobacter nanhaiensis sp. nov., a novel member of the genus Erythrobacter isolated from the South China Sea.</title>
        <authorList>
            <person name="Chen X."/>
            <person name="Liu J."/>
        </authorList>
    </citation>
    <scope>NUCLEOTIDE SEQUENCE [LARGE SCALE GENOMIC DNA]</scope>
    <source>
        <strain evidence="9 10">S-5</strain>
    </source>
</reference>
<dbReference type="GO" id="GO:0004553">
    <property type="term" value="F:hydrolase activity, hydrolyzing O-glycosyl compounds"/>
    <property type="evidence" value="ECO:0007669"/>
    <property type="project" value="InterPro"/>
</dbReference>
<accession>A0A395LP80</accession>
<feature type="active site" description="Proton donor" evidence="4">
    <location>
        <position position="228"/>
    </location>
</feature>
<feature type="domain" description="Beta-xylosidase C-terminal Concanavalin A-like" evidence="8">
    <location>
        <begin position="367"/>
        <end position="549"/>
    </location>
</feature>
<feature type="site" description="Important for catalytic activity, responsible for pKa modulation of the active site Glu and correct orientation of both the proton donor and substrate" evidence="5">
    <location>
        <position position="164"/>
    </location>
</feature>
<comment type="similarity">
    <text evidence="1 6">Belongs to the glycosyl hydrolase 43 family.</text>
</comment>
<keyword evidence="2 6" id="KW-0378">Hydrolase</keyword>
<feature type="chain" id="PRO_5017463675" evidence="7">
    <location>
        <begin position="23"/>
        <end position="551"/>
    </location>
</feature>
<dbReference type="InterPro" id="IPR013320">
    <property type="entry name" value="ConA-like_dom_sf"/>
</dbReference>
<evidence type="ECO:0000313" key="10">
    <source>
        <dbReference type="Proteomes" id="UP000254101"/>
    </source>
</evidence>
<dbReference type="OrthoDB" id="9801455at2"/>
<evidence type="ECO:0000256" key="1">
    <source>
        <dbReference type="ARBA" id="ARBA00009865"/>
    </source>
</evidence>
<sequence>MAYRIGGVLLPMALVLGHPALAQPEATFDFVEYEGRDNTPPAPEGYYRNPVLPGFHPDPSIVKVGDDFYAVNSTFSWFPGLPILHSRDLVDWTLIGNAINRSDQLDFSGLGTNRGLFAPAITHHDGKFWIVNTCIECGDNFVITADRPEGPWSDPKWLEFGGIDPSLYFEGERAWIVYNDAPPGEPKYEGHRALWLQEFDQETMQVLPERTLLVDGGVDPSTNPIWAEGPHIYKIDGWYYLLTAEGGTADQHSQTIWRSRNVDGPYVPGPINPILTQRDLSPDRPDRVEATGHADIVQLDDGSWWGLFLATRPFAGQSTLLGRETFLLPVRWKDGWPLFLEPGEAVPPVVEKPDLAAATGAEWTAWRDGFDAPALSPEWLTMRTPGEESRILHDLDRGEILLRPGAVPAGSLDRFAFIGRRMRHHDAAFTTAVNMTRGDEGDYAGLLAFMDEGHFLTVGIEQGEAAREIVVRLRKDPDDAERGEVVHRAAWNDASAQLRLSFEGGSAVAAWREGEDGEWTQSPAIDVEPLSSIHAGLFTGLVVGPYAVAGD</sequence>
<dbReference type="AlphaFoldDB" id="A0A395LP80"/>
<dbReference type="PANTHER" id="PTHR42812:SF12">
    <property type="entry name" value="BETA-XYLOSIDASE-RELATED"/>
    <property type="match status" value="1"/>
</dbReference>
<dbReference type="InterPro" id="IPR041542">
    <property type="entry name" value="GH43_C2"/>
</dbReference>
<evidence type="ECO:0000259" key="8">
    <source>
        <dbReference type="Pfam" id="PF17851"/>
    </source>
</evidence>
<protein>
    <submittedName>
        <fullName evidence="9">Glycoside hydrolase family 43 protein</fullName>
    </submittedName>
</protein>
<evidence type="ECO:0000256" key="3">
    <source>
        <dbReference type="ARBA" id="ARBA00023295"/>
    </source>
</evidence>
<dbReference type="SUPFAM" id="SSF75005">
    <property type="entry name" value="Arabinanase/levansucrase/invertase"/>
    <property type="match status" value="1"/>
</dbReference>
<dbReference type="Pfam" id="PF04616">
    <property type="entry name" value="Glyco_hydro_43"/>
    <property type="match status" value="1"/>
</dbReference>
<dbReference type="CDD" id="cd18617">
    <property type="entry name" value="GH43_XynB-like"/>
    <property type="match status" value="1"/>
</dbReference>
<dbReference type="PANTHER" id="PTHR42812">
    <property type="entry name" value="BETA-XYLOSIDASE"/>
    <property type="match status" value="1"/>
</dbReference>
<keyword evidence="3 6" id="KW-0326">Glycosidase</keyword>
<keyword evidence="10" id="KW-1185">Reference proteome</keyword>
<dbReference type="EMBL" id="QRBB01000001">
    <property type="protein sequence ID" value="RDS77344.1"/>
    <property type="molecule type" value="Genomic_DNA"/>
</dbReference>
<comment type="caution">
    <text evidence="9">The sequence shown here is derived from an EMBL/GenBank/DDBJ whole genome shotgun (WGS) entry which is preliminary data.</text>
</comment>
<evidence type="ECO:0000256" key="2">
    <source>
        <dbReference type="ARBA" id="ARBA00022801"/>
    </source>
</evidence>
<dbReference type="InterPro" id="IPR051795">
    <property type="entry name" value="Glycosyl_Hydrlase_43"/>
</dbReference>
<feature type="active site" description="Proton acceptor" evidence="4">
    <location>
        <position position="58"/>
    </location>
</feature>
<gene>
    <name evidence="9" type="ORF">DL238_06760</name>
</gene>
<dbReference type="Proteomes" id="UP000254101">
    <property type="component" value="Unassembled WGS sequence"/>
</dbReference>
<dbReference type="Pfam" id="PF17851">
    <property type="entry name" value="GH43_C2"/>
    <property type="match status" value="1"/>
</dbReference>
<evidence type="ECO:0000313" key="9">
    <source>
        <dbReference type="EMBL" id="RDS77344.1"/>
    </source>
</evidence>
<evidence type="ECO:0000256" key="4">
    <source>
        <dbReference type="PIRSR" id="PIRSR606710-1"/>
    </source>
</evidence>
<dbReference type="Gene3D" id="2.115.10.20">
    <property type="entry name" value="Glycosyl hydrolase domain, family 43"/>
    <property type="match status" value="1"/>
</dbReference>
<proteinExistence type="inferred from homology"/>
<dbReference type="InterPro" id="IPR006710">
    <property type="entry name" value="Glyco_hydro_43"/>
</dbReference>
<keyword evidence="7" id="KW-0732">Signal</keyword>
<dbReference type="Gene3D" id="2.60.120.200">
    <property type="match status" value="1"/>
</dbReference>
<name>A0A395LP80_9SPHN</name>